<dbReference type="AlphaFoldDB" id="A0A7J0BYD6"/>
<organism evidence="2 3">
    <name type="scientific">Streptomyces fulvorobeus</name>
    <dbReference type="NCBI Taxonomy" id="284028"/>
    <lineage>
        <taxon>Bacteria</taxon>
        <taxon>Bacillati</taxon>
        <taxon>Actinomycetota</taxon>
        <taxon>Actinomycetes</taxon>
        <taxon>Kitasatosporales</taxon>
        <taxon>Streptomycetaceae</taxon>
        <taxon>Streptomyces</taxon>
    </lineage>
</organism>
<evidence type="ECO:0000256" key="1">
    <source>
        <dbReference type="SAM" id="MobiDB-lite"/>
    </source>
</evidence>
<gene>
    <name evidence="2" type="ORF">Sfulv_00520</name>
</gene>
<accession>A0A7J0BYD6</accession>
<dbReference type="EMBL" id="BLWC01000001">
    <property type="protein sequence ID" value="GFM95241.1"/>
    <property type="molecule type" value="Genomic_DNA"/>
</dbReference>
<comment type="caution">
    <text evidence="2">The sequence shown here is derived from an EMBL/GenBank/DDBJ whole genome shotgun (WGS) entry which is preliminary data.</text>
</comment>
<dbReference type="Proteomes" id="UP000498980">
    <property type="component" value="Unassembled WGS sequence"/>
</dbReference>
<reference evidence="2 3" key="1">
    <citation type="submission" date="2020-05" db="EMBL/GenBank/DDBJ databases">
        <title>Whole genome shotgun sequence of Streptomyces fulvorobeus NBRC 15897.</title>
        <authorList>
            <person name="Komaki H."/>
            <person name="Tamura T."/>
        </authorList>
    </citation>
    <scope>NUCLEOTIDE SEQUENCE [LARGE SCALE GENOMIC DNA]</scope>
    <source>
        <strain evidence="2 3">NBRC 15897</strain>
    </source>
</reference>
<protein>
    <submittedName>
        <fullName evidence="2">Uncharacterized protein</fullName>
    </submittedName>
</protein>
<name>A0A7J0BYD6_9ACTN</name>
<proteinExistence type="predicted"/>
<feature type="compositionally biased region" description="Basic and acidic residues" evidence="1">
    <location>
        <begin position="42"/>
        <end position="53"/>
    </location>
</feature>
<sequence length="72" mass="7169">MSSGASPILAGKGYPDTVAVGVRRDDVRAGAEAARPRLPCDPSRRTTLSREGDAAGSAGGPDPGKSPPPGRA</sequence>
<keyword evidence="3" id="KW-1185">Reference proteome</keyword>
<evidence type="ECO:0000313" key="3">
    <source>
        <dbReference type="Proteomes" id="UP000498980"/>
    </source>
</evidence>
<feature type="region of interest" description="Disordered" evidence="1">
    <location>
        <begin position="29"/>
        <end position="72"/>
    </location>
</feature>
<evidence type="ECO:0000313" key="2">
    <source>
        <dbReference type="EMBL" id="GFM95241.1"/>
    </source>
</evidence>